<dbReference type="Proteomes" id="UP000630097">
    <property type="component" value="Unassembled WGS sequence"/>
</dbReference>
<reference evidence="1 2" key="1">
    <citation type="submission" date="2021-01" db="EMBL/GenBank/DDBJ databases">
        <title>Whole genome shotgun sequence of Planotetraspora kaengkrachanensis NBRC 104272.</title>
        <authorList>
            <person name="Komaki H."/>
            <person name="Tamura T."/>
        </authorList>
    </citation>
    <scope>NUCLEOTIDE SEQUENCE [LARGE SCALE GENOMIC DNA]</scope>
    <source>
        <strain evidence="1 2">NBRC 104272</strain>
    </source>
</reference>
<protein>
    <recommendedName>
        <fullName evidence="3">Lipoprotein</fullName>
    </recommendedName>
</protein>
<proteinExistence type="predicted"/>
<keyword evidence="2" id="KW-1185">Reference proteome</keyword>
<dbReference type="AlphaFoldDB" id="A0A8J3PSR3"/>
<dbReference type="PROSITE" id="PS51257">
    <property type="entry name" value="PROKAR_LIPOPROTEIN"/>
    <property type="match status" value="1"/>
</dbReference>
<dbReference type="EMBL" id="BONV01000008">
    <property type="protein sequence ID" value="GIG79308.1"/>
    <property type="molecule type" value="Genomic_DNA"/>
</dbReference>
<gene>
    <name evidence="1" type="ORF">Pka01_24350</name>
</gene>
<evidence type="ECO:0000313" key="1">
    <source>
        <dbReference type="EMBL" id="GIG79308.1"/>
    </source>
</evidence>
<comment type="caution">
    <text evidence="1">The sequence shown here is derived from an EMBL/GenBank/DDBJ whole genome shotgun (WGS) entry which is preliminary data.</text>
</comment>
<evidence type="ECO:0008006" key="3">
    <source>
        <dbReference type="Google" id="ProtNLM"/>
    </source>
</evidence>
<name>A0A8J3PSR3_9ACTN</name>
<evidence type="ECO:0000313" key="2">
    <source>
        <dbReference type="Proteomes" id="UP000630097"/>
    </source>
</evidence>
<sequence>MPSRTIYDVEHTTGGHVTRRALLGTAVSGLLVSGCSSMSSGPAAPKPVDPQVVLLRSLIAAKEQMIELYQRGTLSENVPASALAPFQERHAAHLAAFRKLLPADAAATPSAAGTPSPAPTSAVSVKKLRDAERKAAAGRPAQMAQASPALSQLLASVGACEAVHVMALGGLRG</sequence>
<organism evidence="1 2">
    <name type="scientific">Planotetraspora kaengkrachanensis</name>
    <dbReference type="NCBI Taxonomy" id="575193"/>
    <lineage>
        <taxon>Bacteria</taxon>
        <taxon>Bacillati</taxon>
        <taxon>Actinomycetota</taxon>
        <taxon>Actinomycetes</taxon>
        <taxon>Streptosporangiales</taxon>
        <taxon>Streptosporangiaceae</taxon>
        <taxon>Planotetraspora</taxon>
    </lineage>
</organism>
<accession>A0A8J3PSR3</accession>